<name>A0A554LRL4_9BACT</name>
<comment type="caution">
    <text evidence="2">The sequence shown here is derived from an EMBL/GenBank/DDBJ whole genome shotgun (WGS) entry which is preliminary data.</text>
</comment>
<protein>
    <submittedName>
        <fullName evidence="2">Transcriptional regulator, TrmB</fullName>
    </submittedName>
</protein>
<dbReference type="Proteomes" id="UP000318711">
    <property type="component" value="Unassembled WGS sequence"/>
</dbReference>
<dbReference type="SUPFAM" id="SSF46785">
    <property type="entry name" value="Winged helix' DNA-binding domain"/>
    <property type="match status" value="1"/>
</dbReference>
<accession>A0A554LRL4</accession>
<dbReference type="Gene3D" id="1.10.10.10">
    <property type="entry name" value="Winged helix-like DNA-binding domain superfamily/Winged helix DNA-binding domain"/>
    <property type="match status" value="1"/>
</dbReference>
<reference evidence="2 3" key="1">
    <citation type="submission" date="2017-07" db="EMBL/GenBank/DDBJ databases">
        <title>Mechanisms for carbon and nitrogen cycling indicate functional differentiation within the Candidate Phyla Radiation.</title>
        <authorList>
            <person name="Danczak R.E."/>
            <person name="Johnston M.D."/>
            <person name="Kenah C."/>
            <person name="Slattery M."/>
            <person name="Wrighton K.C."/>
            <person name="Wilkins M.J."/>
        </authorList>
    </citation>
    <scope>NUCLEOTIDE SEQUENCE [LARGE SCALE GENOMIC DNA]</scope>
    <source>
        <strain evidence="2">Licking1014_2</strain>
    </source>
</reference>
<dbReference type="AlphaFoldDB" id="A0A554LRL4"/>
<sequence length="178" mass="20239">MSNEYENLLTQFGLKPQEAKVYLASLKLGQATVGRLAETADVQRTFVYDIVRDLSERGLMSQIEIRGKLHFSPVSLEQFQKIQENKLKKFAEILPELKALEKTTGDRPRVRFFEGKEGIRFALEDTLNQPNGGEILAYATIIFNDGWRKKSSPKLSLRIIAKIVGTPPKINSICDRRD</sequence>
<organism evidence="2 3">
    <name type="scientific">Candidatus Berkelbacteria bacterium Licking1014_2</name>
    <dbReference type="NCBI Taxonomy" id="2017146"/>
    <lineage>
        <taxon>Bacteria</taxon>
        <taxon>Candidatus Berkelbacteria</taxon>
    </lineage>
</organism>
<proteinExistence type="predicted"/>
<dbReference type="InterPro" id="IPR036390">
    <property type="entry name" value="WH_DNA-bd_sf"/>
</dbReference>
<evidence type="ECO:0000259" key="1">
    <source>
        <dbReference type="Pfam" id="PF01978"/>
    </source>
</evidence>
<dbReference type="PANTHER" id="PTHR34293">
    <property type="entry name" value="HTH-TYPE TRANSCRIPTIONAL REGULATOR TRMBL2"/>
    <property type="match status" value="1"/>
</dbReference>
<dbReference type="Pfam" id="PF01978">
    <property type="entry name" value="TrmB"/>
    <property type="match status" value="1"/>
</dbReference>
<evidence type="ECO:0000313" key="2">
    <source>
        <dbReference type="EMBL" id="TSC95502.1"/>
    </source>
</evidence>
<dbReference type="InterPro" id="IPR036388">
    <property type="entry name" value="WH-like_DNA-bd_sf"/>
</dbReference>
<dbReference type="PANTHER" id="PTHR34293:SF1">
    <property type="entry name" value="HTH-TYPE TRANSCRIPTIONAL REGULATOR TRMBL2"/>
    <property type="match status" value="1"/>
</dbReference>
<gene>
    <name evidence="2" type="ORF">CEN88_468</name>
</gene>
<dbReference type="InterPro" id="IPR051797">
    <property type="entry name" value="TrmB-like"/>
</dbReference>
<evidence type="ECO:0000313" key="3">
    <source>
        <dbReference type="Proteomes" id="UP000318711"/>
    </source>
</evidence>
<dbReference type="EMBL" id="VMGL01000065">
    <property type="protein sequence ID" value="TSC95502.1"/>
    <property type="molecule type" value="Genomic_DNA"/>
</dbReference>
<feature type="domain" description="Transcription regulator TrmB N-terminal" evidence="1">
    <location>
        <begin position="9"/>
        <end position="76"/>
    </location>
</feature>
<dbReference type="InterPro" id="IPR002831">
    <property type="entry name" value="Tscrpt_reg_TrmB_N"/>
</dbReference>